<accession>A0ABU8FM70</accession>
<sequence length="98" mass="11259">MSKVYLSNVFYEKAKETENKMKEKIYDVKNTVQQSISQAKAKFHRNKKRNQIGNCVSIAIALLIMAASWLTATNWLFWIGVVSILSNALLFSISFIKR</sequence>
<gene>
    <name evidence="2" type="ORF">WAZ07_21585</name>
</gene>
<proteinExistence type="predicted"/>
<organism evidence="2 3">
    <name type="scientific">Bacillus bruguierae</name>
    <dbReference type="NCBI Taxonomy" id="3127667"/>
    <lineage>
        <taxon>Bacteria</taxon>
        <taxon>Bacillati</taxon>
        <taxon>Bacillota</taxon>
        <taxon>Bacilli</taxon>
        <taxon>Bacillales</taxon>
        <taxon>Bacillaceae</taxon>
        <taxon>Bacillus</taxon>
    </lineage>
</organism>
<evidence type="ECO:0000256" key="1">
    <source>
        <dbReference type="SAM" id="Phobius"/>
    </source>
</evidence>
<evidence type="ECO:0000313" key="2">
    <source>
        <dbReference type="EMBL" id="MEI4803785.1"/>
    </source>
</evidence>
<keyword evidence="3" id="KW-1185">Reference proteome</keyword>
<feature type="transmembrane region" description="Helical" evidence="1">
    <location>
        <begin position="52"/>
        <end position="70"/>
    </location>
</feature>
<protein>
    <submittedName>
        <fullName evidence="2">Uncharacterized protein</fullName>
    </submittedName>
</protein>
<dbReference type="Proteomes" id="UP001372526">
    <property type="component" value="Unassembled WGS sequence"/>
</dbReference>
<name>A0ABU8FM70_9BACI</name>
<comment type="caution">
    <text evidence="2">The sequence shown here is derived from an EMBL/GenBank/DDBJ whole genome shotgun (WGS) entry which is preliminary data.</text>
</comment>
<keyword evidence="1" id="KW-0472">Membrane</keyword>
<feature type="transmembrane region" description="Helical" evidence="1">
    <location>
        <begin position="76"/>
        <end position="96"/>
    </location>
</feature>
<dbReference type="RefSeq" id="WP_090912593.1">
    <property type="nucleotide sequence ID" value="NZ_JBAWSX010000017.1"/>
</dbReference>
<evidence type="ECO:0000313" key="3">
    <source>
        <dbReference type="Proteomes" id="UP001372526"/>
    </source>
</evidence>
<keyword evidence="1" id="KW-0812">Transmembrane</keyword>
<reference evidence="2 3" key="1">
    <citation type="submission" date="2024-01" db="EMBL/GenBank/DDBJ databases">
        <title>Seven novel Bacillus-like species.</title>
        <authorList>
            <person name="Liu G."/>
        </authorList>
    </citation>
    <scope>NUCLEOTIDE SEQUENCE [LARGE SCALE GENOMIC DNA]</scope>
    <source>
        <strain evidence="2 3">FJAT-51639</strain>
    </source>
</reference>
<dbReference type="EMBL" id="JBAWSX010000017">
    <property type="protein sequence ID" value="MEI4803785.1"/>
    <property type="molecule type" value="Genomic_DNA"/>
</dbReference>
<keyword evidence="1" id="KW-1133">Transmembrane helix</keyword>